<feature type="region of interest" description="Disordered" evidence="1">
    <location>
        <begin position="1"/>
        <end position="48"/>
    </location>
</feature>
<dbReference type="OrthoDB" id="1112214at2759"/>
<proteinExistence type="predicted"/>
<feature type="compositionally biased region" description="Basic and acidic residues" evidence="1">
    <location>
        <begin position="1"/>
        <end position="25"/>
    </location>
</feature>
<dbReference type="Gene3D" id="3.60.10.10">
    <property type="entry name" value="Endonuclease/exonuclease/phosphatase"/>
    <property type="match status" value="1"/>
</dbReference>
<protein>
    <submittedName>
        <fullName evidence="2">Uncharacterized protein</fullName>
    </submittedName>
</protein>
<keyword evidence="3" id="KW-1185">Reference proteome</keyword>
<accession>A0A9Q1KJY6</accession>
<dbReference type="InterPro" id="IPR036691">
    <property type="entry name" value="Endo/exonu/phosph_ase_sf"/>
</dbReference>
<gene>
    <name evidence="2" type="ORF">Cgig2_025078</name>
</gene>
<dbReference type="AlphaFoldDB" id="A0A9Q1KJY6"/>
<organism evidence="2 3">
    <name type="scientific">Carnegiea gigantea</name>
    <dbReference type="NCBI Taxonomy" id="171969"/>
    <lineage>
        <taxon>Eukaryota</taxon>
        <taxon>Viridiplantae</taxon>
        <taxon>Streptophyta</taxon>
        <taxon>Embryophyta</taxon>
        <taxon>Tracheophyta</taxon>
        <taxon>Spermatophyta</taxon>
        <taxon>Magnoliopsida</taxon>
        <taxon>eudicotyledons</taxon>
        <taxon>Gunneridae</taxon>
        <taxon>Pentapetalae</taxon>
        <taxon>Caryophyllales</taxon>
        <taxon>Cactineae</taxon>
        <taxon>Cactaceae</taxon>
        <taxon>Cactoideae</taxon>
        <taxon>Echinocereeae</taxon>
        <taxon>Carnegiea</taxon>
    </lineage>
</organism>
<dbReference type="EMBL" id="JAKOGI010000107">
    <property type="protein sequence ID" value="KAJ8444077.1"/>
    <property type="molecule type" value="Genomic_DNA"/>
</dbReference>
<evidence type="ECO:0000313" key="2">
    <source>
        <dbReference type="EMBL" id="KAJ8444077.1"/>
    </source>
</evidence>
<name>A0A9Q1KJY6_9CARY</name>
<evidence type="ECO:0000256" key="1">
    <source>
        <dbReference type="SAM" id="MobiDB-lite"/>
    </source>
</evidence>
<sequence length="169" mass="19887">MLGHEGSECRRKKPGRQEWRRRNQAEEEGFTTPRRTIQRLGSRMGLNSPNKQEDIKLFLKKQGVGLVALVETKVKKENISRVADKLFMGWRWYTNVESNHKVRIWIVWREQGYHMQVMREVEQIVHCKAIQNSTQKHFSISFVYGLNSIAQRQMLWSEMKSIADTVQGA</sequence>
<comment type="caution">
    <text evidence="2">The sequence shown here is derived from an EMBL/GenBank/DDBJ whole genome shotgun (WGS) entry which is preliminary data.</text>
</comment>
<evidence type="ECO:0000313" key="3">
    <source>
        <dbReference type="Proteomes" id="UP001153076"/>
    </source>
</evidence>
<dbReference type="Proteomes" id="UP001153076">
    <property type="component" value="Unassembled WGS sequence"/>
</dbReference>
<reference evidence="2" key="1">
    <citation type="submission" date="2022-04" db="EMBL/GenBank/DDBJ databases">
        <title>Carnegiea gigantea Genome sequencing and assembly v2.</title>
        <authorList>
            <person name="Copetti D."/>
            <person name="Sanderson M.J."/>
            <person name="Burquez A."/>
            <person name="Wojciechowski M.F."/>
        </authorList>
    </citation>
    <scope>NUCLEOTIDE SEQUENCE</scope>
    <source>
        <strain evidence="2">SGP5-SGP5p</strain>
        <tissue evidence="2">Aerial part</tissue>
    </source>
</reference>